<proteinExistence type="predicted"/>
<comment type="caution">
    <text evidence="1">The sequence shown here is derived from an EMBL/GenBank/DDBJ whole genome shotgun (WGS) entry which is preliminary data.</text>
</comment>
<gene>
    <name evidence="1" type="ORF">PACLA_8A061973</name>
</gene>
<dbReference type="OrthoDB" id="120976at2759"/>
<dbReference type="InterPro" id="IPR018247">
    <property type="entry name" value="EF_Hand_1_Ca_BS"/>
</dbReference>
<dbReference type="InterPro" id="IPR042847">
    <property type="entry name" value="EFC12"/>
</dbReference>
<dbReference type="AlphaFoldDB" id="A0A7D9ET21"/>
<dbReference type="InterPro" id="IPR002048">
    <property type="entry name" value="EF_hand_dom"/>
</dbReference>
<evidence type="ECO:0000313" key="2">
    <source>
        <dbReference type="Proteomes" id="UP001152795"/>
    </source>
</evidence>
<accession>A0A7D9ET21</accession>
<dbReference type="InterPro" id="IPR011992">
    <property type="entry name" value="EF-hand-dom_pair"/>
</dbReference>
<dbReference type="SUPFAM" id="SSF47473">
    <property type="entry name" value="EF-hand"/>
    <property type="match status" value="1"/>
</dbReference>
<dbReference type="Gene3D" id="1.10.238.10">
    <property type="entry name" value="EF-hand"/>
    <property type="match status" value="1"/>
</dbReference>
<protein>
    <submittedName>
        <fullName evidence="1">Leucine-rich repeat-containing 74B-like</fullName>
    </submittedName>
</protein>
<reference evidence="1" key="1">
    <citation type="submission" date="2020-04" db="EMBL/GenBank/DDBJ databases">
        <authorList>
            <person name="Alioto T."/>
            <person name="Alioto T."/>
            <person name="Gomez Garrido J."/>
        </authorList>
    </citation>
    <scope>NUCLEOTIDE SEQUENCE</scope>
    <source>
        <strain evidence="1">A484AB</strain>
    </source>
</reference>
<dbReference type="Pfam" id="PF13499">
    <property type="entry name" value="EF-hand_7"/>
    <property type="match status" value="1"/>
</dbReference>
<evidence type="ECO:0000313" key="1">
    <source>
        <dbReference type="EMBL" id="CAB4017135.1"/>
    </source>
</evidence>
<dbReference type="PROSITE" id="PS50222">
    <property type="entry name" value="EF_HAND_2"/>
    <property type="match status" value="2"/>
</dbReference>
<sequence length="214" mass="23759">MVNDIEAKHPQTNNLVKFADDLTVSVPVISSGDAALDEVGKNPLQSAGAVALLLAVKNNPSSGLMEIELMDITVNQEFLALLKEIQDGRPGIKISHGGSGGANEKPKERPAPMKILKNYIENNQMRLYDFFSMMDKDKSMSLTIQEFVNGLQETGIHMNDSELLALVESLDKDNDGEINYSELMLGSIEQKKEDRKQQLKDQAEEERRIKILTS</sequence>
<dbReference type="CDD" id="cd00051">
    <property type="entry name" value="EFh"/>
    <property type="match status" value="1"/>
</dbReference>
<dbReference type="PROSITE" id="PS00018">
    <property type="entry name" value="EF_HAND_1"/>
    <property type="match status" value="1"/>
</dbReference>
<organism evidence="1 2">
    <name type="scientific">Paramuricea clavata</name>
    <name type="common">Red gorgonian</name>
    <name type="synonym">Violescent sea-whip</name>
    <dbReference type="NCBI Taxonomy" id="317549"/>
    <lineage>
        <taxon>Eukaryota</taxon>
        <taxon>Metazoa</taxon>
        <taxon>Cnidaria</taxon>
        <taxon>Anthozoa</taxon>
        <taxon>Octocorallia</taxon>
        <taxon>Malacalcyonacea</taxon>
        <taxon>Plexauridae</taxon>
        <taxon>Paramuricea</taxon>
    </lineage>
</organism>
<dbReference type="Proteomes" id="UP001152795">
    <property type="component" value="Unassembled WGS sequence"/>
</dbReference>
<dbReference type="EMBL" id="CACRXK020009417">
    <property type="protein sequence ID" value="CAB4017135.1"/>
    <property type="molecule type" value="Genomic_DNA"/>
</dbReference>
<name>A0A7D9ET21_PARCT</name>
<dbReference type="GO" id="GO:0005509">
    <property type="term" value="F:calcium ion binding"/>
    <property type="evidence" value="ECO:0007669"/>
    <property type="project" value="InterPro"/>
</dbReference>
<keyword evidence="2" id="KW-1185">Reference proteome</keyword>
<dbReference type="PANTHER" id="PTHR47225">
    <property type="entry name" value="EF-HAND CALCIUM-BINDING DOMAIN-CONTAINING PROTEIN 12"/>
    <property type="match status" value="1"/>
</dbReference>
<dbReference type="PANTHER" id="PTHR47225:SF1">
    <property type="entry name" value="EF-HAND CALCIUM-BINDING DOMAIN-CONTAINING PROTEIN 12"/>
    <property type="match status" value="1"/>
</dbReference>
<dbReference type="SMART" id="SM00054">
    <property type="entry name" value="EFh"/>
    <property type="match status" value="2"/>
</dbReference>